<dbReference type="RefSeq" id="WP_164056305.1">
    <property type="nucleotide sequence ID" value="NZ_CP048632.1"/>
</dbReference>
<protein>
    <submittedName>
        <fullName evidence="2">Uncharacterized protein</fullName>
    </submittedName>
</protein>
<sequence length="159" mass="17144">MTKLVRALRAGVYGHLREEGDIFEVAEDRHFSKAWMEEVSKNEAAKQRKAEQAVPEAERGVATSTIADNAVIEALKADLAARDAEIDRLKRGKKAPAEPKTASSSDEPEKTPAEVLAMGSDGNVEFMTFKAAARKILGDALPATKAEIIAALEDKATQP</sequence>
<dbReference type="Proteomes" id="UP000464865">
    <property type="component" value="Chromosome M15-11"/>
</dbReference>
<keyword evidence="3" id="KW-1185">Reference proteome</keyword>
<proteinExistence type="predicted"/>
<accession>A0A7L5BGT9</accession>
<name>A0A7L5BGT9_9HYPH</name>
<organism evidence="2 3">
    <name type="scientific">Rhizobium oryzihabitans</name>
    <dbReference type="NCBI Taxonomy" id="2267833"/>
    <lineage>
        <taxon>Bacteria</taxon>
        <taxon>Pseudomonadati</taxon>
        <taxon>Pseudomonadota</taxon>
        <taxon>Alphaproteobacteria</taxon>
        <taxon>Hyphomicrobiales</taxon>
        <taxon>Rhizobiaceae</taxon>
        <taxon>Rhizobium/Agrobacterium group</taxon>
        <taxon>Rhizobium</taxon>
    </lineage>
</organism>
<feature type="region of interest" description="Disordered" evidence="1">
    <location>
        <begin position="87"/>
        <end position="116"/>
    </location>
</feature>
<evidence type="ECO:0000256" key="1">
    <source>
        <dbReference type="SAM" id="MobiDB-lite"/>
    </source>
</evidence>
<dbReference type="KEGG" id="roy:G3A56_09105"/>
<dbReference type="EMBL" id="CP048632">
    <property type="protein sequence ID" value="QIB38127.1"/>
    <property type="molecule type" value="Genomic_DNA"/>
</dbReference>
<dbReference type="AlphaFoldDB" id="A0A7L5BGT9"/>
<gene>
    <name evidence="2" type="ORF">G3A56_09105</name>
</gene>
<evidence type="ECO:0000313" key="3">
    <source>
        <dbReference type="Proteomes" id="UP000464865"/>
    </source>
</evidence>
<reference evidence="2 3" key="1">
    <citation type="submission" date="2020-02" db="EMBL/GenBank/DDBJ databases">
        <title>Plant-Promoting Endophytic Bacterium Rhizobium oryzihabitans sp. nov., Isolated from the Root of Rice.</title>
        <authorList>
            <person name="zhao J."/>
            <person name="Zhang G."/>
        </authorList>
    </citation>
    <scope>NUCLEOTIDE SEQUENCE [LARGE SCALE GENOMIC DNA]</scope>
    <source>
        <strain evidence="2 3">M15</strain>
    </source>
</reference>
<evidence type="ECO:0000313" key="2">
    <source>
        <dbReference type="EMBL" id="QIB38127.1"/>
    </source>
</evidence>